<comment type="caution">
    <text evidence="2">The sequence shown here is derived from an EMBL/GenBank/DDBJ whole genome shotgun (WGS) entry which is preliminary data.</text>
</comment>
<evidence type="ECO:0000313" key="3">
    <source>
        <dbReference type="Proteomes" id="UP000660381"/>
    </source>
</evidence>
<accession>A0ABR8J4L2</accession>
<dbReference type="InterPro" id="IPR041881">
    <property type="entry name" value="PqqD_sf"/>
</dbReference>
<protein>
    <submittedName>
        <fullName evidence="2">PqqD family protein</fullName>
    </submittedName>
</protein>
<organism evidence="2 3">
    <name type="scientific">Anabaena catenula FACHB-362</name>
    <dbReference type="NCBI Taxonomy" id="2692877"/>
    <lineage>
        <taxon>Bacteria</taxon>
        <taxon>Bacillati</taxon>
        <taxon>Cyanobacteriota</taxon>
        <taxon>Cyanophyceae</taxon>
        <taxon>Nostocales</taxon>
        <taxon>Nostocaceae</taxon>
        <taxon>Anabaena</taxon>
    </lineage>
</organism>
<reference evidence="2 3" key="1">
    <citation type="journal article" date="2020" name="ISME J.">
        <title>Comparative genomics reveals insights into cyanobacterial evolution and habitat adaptation.</title>
        <authorList>
            <person name="Chen M.Y."/>
            <person name="Teng W.K."/>
            <person name="Zhao L."/>
            <person name="Hu C.X."/>
            <person name="Zhou Y.K."/>
            <person name="Han B.P."/>
            <person name="Song L.R."/>
            <person name="Shu W.S."/>
        </authorList>
    </citation>
    <scope>NUCLEOTIDE SEQUENCE [LARGE SCALE GENOMIC DNA]</scope>
    <source>
        <strain evidence="2 3">FACHB-362</strain>
    </source>
</reference>
<dbReference type="Pfam" id="PF05402">
    <property type="entry name" value="PqqD"/>
    <property type="match status" value="1"/>
</dbReference>
<dbReference type="RefSeq" id="WP_190906384.1">
    <property type="nucleotide sequence ID" value="NZ_JACJTQ010000010.1"/>
</dbReference>
<dbReference type="EMBL" id="JACJTQ010000010">
    <property type="protein sequence ID" value="MBD2691961.1"/>
    <property type="molecule type" value="Genomic_DNA"/>
</dbReference>
<dbReference type="InterPro" id="IPR008792">
    <property type="entry name" value="PQQD"/>
</dbReference>
<gene>
    <name evidence="2" type="ORF">H6G68_09355</name>
</gene>
<proteinExistence type="predicted"/>
<feature type="compositionally biased region" description="Polar residues" evidence="1">
    <location>
        <begin position="99"/>
        <end position="109"/>
    </location>
</feature>
<dbReference type="Gene3D" id="1.10.10.1150">
    <property type="entry name" value="Coenzyme PQQ synthesis protein D (PqqD)"/>
    <property type="match status" value="1"/>
</dbReference>
<feature type="region of interest" description="Disordered" evidence="1">
    <location>
        <begin position="91"/>
        <end position="113"/>
    </location>
</feature>
<name>A0ABR8J4L2_9NOST</name>
<keyword evidence="3" id="KW-1185">Reference proteome</keyword>
<sequence>MNLSEKFKINVPKVVHEMIEGEVVIVNLDGGDYYSLVTVGADIWEKLARGLSRGEILTEMVSCYDSSSETIETAVNNLIADLQRESLISIDATDEENQTHTTNDNSPTKATEKLKFEPPTLNKYTDMEELLALDPIHDVEPEVGWPSAKV</sequence>
<evidence type="ECO:0000313" key="2">
    <source>
        <dbReference type="EMBL" id="MBD2691961.1"/>
    </source>
</evidence>
<evidence type="ECO:0000256" key="1">
    <source>
        <dbReference type="SAM" id="MobiDB-lite"/>
    </source>
</evidence>
<dbReference type="Proteomes" id="UP000660381">
    <property type="component" value="Unassembled WGS sequence"/>
</dbReference>